<feature type="chain" id="PRO_5046668743" evidence="3">
    <location>
        <begin position="23"/>
        <end position="507"/>
    </location>
</feature>
<organism evidence="5 6">
    <name type="scientific">Pontiella agarivorans</name>
    <dbReference type="NCBI Taxonomy" id="3038953"/>
    <lineage>
        <taxon>Bacteria</taxon>
        <taxon>Pseudomonadati</taxon>
        <taxon>Kiritimatiellota</taxon>
        <taxon>Kiritimatiellia</taxon>
        <taxon>Kiritimatiellales</taxon>
        <taxon>Pontiellaceae</taxon>
        <taxon>Pontiella</taxon>
    </lineage>
</organism>
<protein>
    <submittedName>
        <fullName evidence="5">Sulfatase</fullName>
    </submittedName>
</protein>
<name>A0ABU5MTL6_9BACT</name>
<evidence type="ECO:0000256" key="1">
    <source>
        <dbReference type="ARBA" id="ARBA00008779"/>
    </source>
</evidence>
<keyword evidence="6" id="KW-1185">Reference proteome</keyword>
<evidence type="ECO:0000313" key="5">
    <source>
        <dbReference type="EMBL" id="MDZ8117569.1"/>
    </source>
</evidence>
<comment type="similarity">
    <text evidence="1">Belongs to the sulfatase family.</text>
</comment>
<dbReference type="EMBL" id="JARVCO010000002">
    <property type="protein sequence ID" value="MDZ8117569.1"/>
    <property type="molecule type" value="Genomic_DNA"/>
</dbReference>
<evidence type="ECO:0000313" key="6">
    <source>
        <dbReference type="Proteomes" id="UP001290861"/>
    </source>
</evidence>
<evidence type="ECO:0000256" key="2">
    <source>
        <dbReference type="ARBA" id="ARBA00022801"/>
    </source>
</evidence>
<comment type="caution">
    <text evidence="5">The sequence shown here is derived from an EMBL/GenBank/DDBJ whole genome shotgun (WGS) entry which is preliminary data.</text>
</comment>
<feature type="domain" description="Sulfatase N-terminal" evidence="4">
    <location>
        <begin position="31"/>
        <end position="333"/>
    </location>
</feature>
<keyword evidence="3" id="KW-0732">Signal</keyword>
<gene>
    <name evidence="5" type="ORF">P9H32_02940</name>
</gene>
<proteinExistence type="inferred from homology"/>
<evidence type="ECO:0000259" key="4">
    <source>
        <dbReference type="Pfam" id="PF00884"/>
    </source>
</evidence>
<dbReference type="InterPro" id="IPR000917">
    <property type="entry name" value="Sulfatase_N"/>
</dbReference>
<keyword evidence="2" id="KW-0378">Hydrolase</keyword>
<dbReference type="PANTHER" id="PTHR42693:SF53">
    <property type="entry name" value="ENDO-4-O-SULFATASE"/>
    <property type="match status" value="1"/>
</dbReference>
<dbReference type="CDD" id="cd16027">
    <property type="entry name" value="SGSH"/>
    <property type="match status" value="1"/>
</dbReference>
<dbReference type="InterPro" id="IPR017850">
    <property type="entry name" value="Alkaline_phosphatase_core_sf"/>
</dbReference>
<feature type="signal peptide" evidence="3">
    <location>
        <begin position="1"/>
        <end position="22"/>
    </location>
</feature>
<dbReference type="InterPro" id="IPR050738">
    <property type="entry name" value="Sulfatase"/>
</dbReference>
<dbReference type="SUPFAM" id="SSF53649">
    <property type="entry name" value="Alkaline phosphatase-like"/>
    <property type="match status" value="1"/>
</dbReference>
<dbReference type="Proteomes" id="UP001290861">
    <property type="component" value="Unassembled WGS sequence"/>
</dbReference>
<evidence type="ECO:0000256" key="3">
    <source>
        <dbReference type="SAM" id="SignalP"/>
    </source>
</evidence>
<dbReference type="Gene3D" id="3.40.720.10">
    <property type="entry name" value="Alkaline Phosphatase, subunit A"/>
    <property type="match status" value="1"/>
</dbReference>
<reference evidence="5 6" key="1">
    <citation type="journal article" date="2024" name="Appl. Environ. Microbiol.">
        <title>Pontiella agarivorans sp. nov., a novel marine anaerobic bacterium capable of degrading macroalgal polysaccharides and fixing nitrogen.</title>
        <authorList>
            <person name="Liu N."/>
            <person name="Kivenson V."/>
            <person name="Peng X."/>
            <person name="Cui Z."/>
            <person name="Lankiewicz T.S."/>
            <person name="Gosselin K.M."/>
            <person name="English C.J."/>
            <person name="Blair E.M."/>
            <person name="O'Malley M.A."/>
            <person name="Valentine D.L."/>
        </authorList>
    </citation>
    <scope>NUCLEOTIDE SEQUENCE [LARGE SCALE GENOMIC DNA]</scope>
    <source>
        <strain evidence="5 6">NLcol2</strain>
    </source>
</reference>
<accession>A0ABU5MTL6</accession>
<dbReference type="PANTHER" id="PTHR42693">
    <property type="entry name" value="ARYLSULFATASE FAMILY MEMBER"/>
    <property type="match status" value="1"/>
</dbReference>
<dbReference type="RefSeq" id="WP_322607370.1">
    <property type="nucleotide sequence ID" value="NZ_JARVCO010000002.1"/>
</dbReference>
<dbReference type="Pfam" id="PF00884">
    <property type="entry name" value="Sulfatase"/>
    <property type="match status" value="1"/>
</dbReference>
<sequence>MKNVLKIGLLLSLTISATGVLAGGKQPVKQPNILWIISEDLSPFMGCYNDPVNTGHTPSIDRLADSGVLFTRAFATAPVCSASRSALITGVMQTTTGTHNHRSSRANEGEVVPEPVRIYLPEGMKTLPELMREAGYFTFNSGKDDYNFHYDRRALYSVGTMEDYKAGMNGWQGNRAVDYISFTVANWSDRPDKSQPWFGQMQINGGKVWDNRYVREGEMLDDYDVELPPYFPDTPAHRKAWTTHYNANRGADVRVQQILDQLKADGELDNTIVFFFSDHGSNTSLRHKQFCYEGGMHVPLMIAGNHPWLKAGTVRTELVSLLDVSATTIALGGLNVPDYYDGQNLFGNAYEPAEYILGARDRCDFTIDTIRTVRSEKFRYIRNYHPERTMSQPQYRDKQPVVKDMHRLHEEGGLTAYQEEHWFGRRPEEELYELASDPHQTNNLAVLPAYADILKKHRSVLEDWQQQHGDKGLEPEPAVSLQGTYELWKDKPVFKHADVNPEYNQFR</sequence>